<dbReference type="InterPro" id="IPR005025">
    <property type="entry name" value="FMN_Rdtase-like_dom"/>
</dbReference>
<dbReference type="InterPro" id="IPR050712">
    <property type="entry name" value="NAD(P)H-dep_reductase"/>
</dbReference>
<feature type="domain" description="NADPH-dependent FMN reductase-like" evidence="1">
    <location>
        <begin position="2"/>
        <end position="137"/>
    </location>
</feature>
<dbReference type="EC" id="1.7.-.-" evidence="2"/>
<gene>
    <name evidence="2" type="primary">azr_2</name>
    <name evidence="2" type="ORF">NCTC11343_02944</name>
</gene>
<dbReference type="GO" id="GO:0005829">
    <property type="term" value="C:cytosol"/>
    <property type="evidence" value="ECO:0007669"/>
    <property type="project" value="TreeGrafter"/>
</dbReference>
<dbReference type="Pfam" id="PF03358">
    <property type="entry name" value="FMN_red"/>
    <property type="match status" value="1"/>
</dbReference>
<sequence length="173" mass="19727">MILIISGTNRPNSKTLKIAKCYQQLLDRKSIESNIFSLEDLPANILETDLYGKRSTAFEPIQEMVSKAELFIFIAPEYNGSIPGALKLFIDCCTFPISFYHKKAALVGLSSGRYGNLRGIDHLTGICHYLRMHVLPLKIFLPNVQNELNDEGQLFKEDTLQFINEQIEEIIRF</sequence>
<proteinExistence type="predicted"/>
<organism evidence="2 3">
    <name type="scientific">Sphingobacterium multivorum</name>
    <dbReference type="NCBI Taxonomy" id="28454"/>
    <lineage>
        <taxon>Bacteria</taxon>
        <taxon>Pseudomonadati</taxon>
        <taxon>Bacteroidota</taxon>
        <taxon>Sphingobacteriia</taxon>
        <taxon>Sphingobacteriales</taxon>
        <taxon>Sphingobacteriaceae</taxon>
        <taxon>Sphingobacterium</taxon>
    </lineage>
</organism>
<accession>A0A2X2J0H1</accession>
<dbReference type="AlphaFoldDB" id="A0A2X2J0H1"/>
<dbReference type="EMBL" id="UAUU01000009">
    <property type="protein sequence ID" value="SPZ87498.1"/>
    <property type="molecule type" value="Genomic_DNA"/>
</dbReference>
<dbReference type="PANTHER" id="PTHR30543:SF21">
    <property type="entry name" value="NAD(P)H-DEPENDENT FMN REDUCTASE LOT6"/>
    <property type="match status" value="1"/>
</dbReference>
<evidence type="ECO:0000259" key="1">
    <source>
        <dbReference type="Pfam" id="PF03358"/>
    </source>
</evidence>
<dbReference type="GO" id="GO:0016491">
    <property type="term" value="F:oxidoreductase activity"/>
    <property type="evidence" value="ECO:0007669"/>
    <property type="project" value="UniProtKB-KW"/>
</dbReference>
<dbReference type="Gene3D" id="3.40.50.360">
    <property type="match status" value="1"/>
</dbReference>
<evidence type="ECO:0000313" key="2">
    <source>
        <dbReference type="EMBL" id="SPZ87498.1"/>
    </source>
</evidence>
<dbReference type="GeneID" id="97182854"/>
<dbReference type="GO" id="GO:0010181">
    <property type="term" value="F:FMN binding"/>
    <property type="evidence" value="ECO:0007669"/>
    <property type="project" value="TreeGrafter"/>
</dbReference>
<dbReference type="InterPro" id="IPR029039">
    <property type="entry name" value="Flavoprotein-like_sf"/>
</dbReference>
<reference evidence="2 3" key="1">
    <citation type="submission" date="2018-06" db="EMBL/GenBank/DDBJ databases">
        <authorList>
            <consortium name="Pathogen Informatics"/>
            <person name="Doyle S."/>
        </authorList>
    </citation>
    <scope>NUCLEOTIDE SEQUENCE [LARGE SCALE GENOMIC DNA]</scope>
    <source>
        <strain evidence="2 3">NCTC11343</strain>
    </source>
</reference>
<name>A0A2X2J0H1_SPHMU</name>
<dbReference type="RefSeq" id="WP_112375441.1">
    <property type="nucleotide sequence ID" value="NZ_CP068086.1"/>
</dbReference>
<dbReference type="SUPFAM" id="SSF52218">
    <property type="entry name" value="Flavoproteins"/>
    <property type="match status" value="1"/>
</dbReference>
<evidence type="ECO:0000313" key="3">
    <source>
        <dbReference type="Proteomes" id="UP000251241"/>
    </source>
</evidence>
<protein>
    <submittedName>
        <fullName evidence="2">FMN-dependent NADPH-azoreductase</fullName>
        <ecNumber evidence="2">1.7.-.-</ecNumber>
    </submittedName>
</protein>
<dbReference type="Proteomes" id="UP000251241">
    <property type="component" value="Unassembled WGS sequence"/>
</dbReference>
<dbReference type="PANTHER" id="PTHR30543">
    <property type="entry name" value="CHROMATE REDUCTASE"/>
    <property type="match status" value="1"/>
</dbReference>
<keyword evidence="2" id="KW-0560">Oxidoreductase</keyword>